<accession>A0A914KHD1</accession>
<proteinExistence type="inferred from homology"/>
<dbReference type="PANTHER" id="PTHR11214:SF378">
    <property type="entry name" value="BETA-1,3-GALACTOSYLTRANSFERASE 4"/>
    <property type="match status" value="1"/>
</dbReference>
<evidence type="ECO:0000256" key="2">
    <source>
        <dbReference type="ARBA" id="ARBA00008661"/>
    </source>
</evidence>
<dbReference type="WBParaSite" id="Minc3s00002g00129">
    <property type="protein sequence ID" value="Minc3s00002g00129"/>
    <property type="gene ID" value="Minc3s00002g00129"/>
</dbReference>
<comment type="similarity">
    <text evidence="2">Belongs to the glycosyltransferase 31 family.</text>
</comment>
<keyword evidence="4" id="KW-0808">Transferase</keyword>
<dbReference type="GO" id="GO:0006493">
    <property type="term" value="P:protein O-linked glycosylation"/>
    <property type="evidence" value="ECO:0007669"/>
    <property type="project" value="TreeGrafter"/>
</dbReference>
<name>A0A914KHD1_MELIC</name>
<organism evidence="12 13">
    <name type="scientific">Meloidogyne incognita</name>
    <name type="common">Southern root-knot nematode worm</name>
    <name type="synonym">Oxyuris incognita</name>
    <dbReference type="NCBI Taxonomy" id="6306"/>
    <lineage>
        <taxon>Eukaryota</taxon>
        <taxon>Metazoa</taxon>
        <taxon>Ecdysozoa</taxon>
        <taxon>Nematoda</taxon>
        <taxon>Chromadorea</taxon>
        <taxon>Rhabditida</taxon>
        <taxon>Tylenchina</taxon>
        <taxon>Tylenchomorpha</taxon>
        <taxon>Tylenchoidea</taxon>
        <taxon>Meloidogynidae</taxon>
        <taxon>Meloidogyninae</taxon>
        <taxon>Meloidogyne</taxon>
        <taxon>Meloidogyne incognita group</taxon>
    </lineage>
</organism>
<reference evidence="13" key="1">
    <citation type="submission" date="2022-11" db="UniProtKB">
        <authorList>
            <consortium name="WormBaseParasite"/>
        </authorList>
    </citation>
    <scope>IDENTIFICATION</scope>
</reference>
<dbReference type="PANTHER" id="PTHR11214">
    <property type="entry name" value="BETA-1,3-N-ACETYLGLUCOSAMINYLTRANSFERASE"/>
    <property type="match status" value="1"/>
</dbReference>
<dbReference type="PROSITE" id="PS51257">
    <property type="entry name" value="PROKAR_LIPOPROTEIN"/>
    <property type="match status" value="1"/>
</dbReference>
<dbReference type="InterPro" id="IPR002659">
    <property type="entry name" value="Glyco_trans_31"/>
</dbReference>
<evidence type="ECO:0000256" key="7">
    <source>
        <dbReference type="ARBA" id="ARBA00022989"/>
    </source>
</evidence>
<evidence type="ECO:0000256" key="8">
    <source>
        <dbReference type="ARBA" id="ARBA00023034"/>
    </source>
</evidence>
<dbReference type="Proteomes" id="UP000887563">
    <property type="component" value="Unplaced"/>
</dbReference>
<evidence type="ECO:0000256" key="9">
    <source>
        <dbReference type="ARBA" id="ARBA00023136"/>
    </source>
</evidence>
<evidence type="ECO:0000256" key="11">
    <source>
        <dbReference type="SAM" id="Phobius"/>
    </source>
</evidence>
<sequence>MSQRRCSSSVSFSSGCSSFSTSTTPSSSSSSYPLRITEQQLEINSSTYGRIRSSSSSPKSSKSSSTSLLKINSQSDSNTISSSSFCWPLARLNYKRSNSVRNSRQNNPPNSKPHFPLLVKLFSISQENSSSSSNSHLALITQNNISNQINNCSSTYQKSSPKANRVLQSIKVQKKRRNFNDSENAKNSPVQRRWIKKITIPDVLLILLLQFIWILPYIFIANYLERCLLPLRIYCYTDPDLLAVRRALRSSTEDCAAYFFAQNNGKDNERFIDNAGDRDIQNVVVIRTAPRALEYREFIRASWKTAVEQHSDGPVIFVTGRDGTELSSESREHGDILQMDFEDSYRNLSTKMMGIYSYFTAHPNIQQIVVINDDTIVNATALNVLFHQIEHWQNTSTSPDDKRYLIGKVSRGYPRLVFPWLPWYVTAEQYPHKCYPPFVQGSSFIISRDAAVDILQRICDFPWRHVHLDDVQMGIVTKCLGINNFHREGFDVGHGLDQFTVFHYQFSRYPASLLMEMFKTVRHLISC</sequence>
<dbReference type="Pfam" id="PF01762">
    <property type="entry name" value="Galactosyl_T"/>
    <property type="match status" value="1"/>
</dbReference>
<keyword evidence="5 11" id="KW-0812">Transmembrane</keyword>
<evidence type="ECO:0000256" key="1">
    <source>
        <dbReference type="ARBA" id="ARBA00004323"/>
    </source>
</evidence>
<protein>
    <submittedName>
        <fullName evidence="13">Hexosyltransferase</fullName>
    </submittedName>
</protein>
<evidence type="ECO:0000256" key="6">
    <source>
        <dbReference type="ARBA" id="ARBA00022968"/>
    </source>
</evidence>
<dbReference type="GO" id="GO:0016758">
    <property type="term" value="F:hexosyltransferase activity"/>
    <property type="evidence" value="ECO:0007669"/>
    <property type="project" value="InterPro"/>
</dbReference>
<feature type="region of interest" description="Disordered" evidence="10">
    <location>
        <begin position="1"/>
        <end position="81"/>
    </location>
</feature>
<evidence type="ECO:0000256" key="3">
    <source>
        <dbReference type="ARBA" id="ARBA00022676"/>
    </source>
</evidence>
<keyword evidence="3" id="KW-0328">Glycosyltransferase</keyword>
<evidence type="ECO:0000256" key="10">
    <source>
        <dbReference type="SAM" id="MobiDB-lite"/>
    </source>
</evidence>
<keyword evidence="9 11" id="KW-0472">Membrane</keyword>
<keyword evidence="12" id="KW-1185">Reference proteome</keyword>
<keyword evidence="8" id="KW-0333">Golgi apparatus</keyword>
<evidence type="ECO:0000313" key="12">
    <source>
        <dbReference type="Proteomes" id="UP000887563"/>
    </source>
</evidence>
<evidence type="ECO:0000313" key="13">
    <source>
        <dbReference type="WBParaSite" id="Minc3s00002g00129"/>
    </source>
</evidence>
<dbReference type="GO" id="GO:0000139">
    <property type="term" value="C:Golgi membrane"/>
    <property type="evidence" value="ECO:0007669"/>
    <property type="project" value="UniProtKB-SubCell"/>
</dbReference>
<dbReference type="Gene3D" id="3.90.550.50">
    <property type="match status" value="1"/>
</dbReference>
<feature type="compositionally biased region" description="Low complexity" evidence="10">
    <location>
        <begin position="7"/>
        <end position="31"/>
    </location>
</feature>
<keyword evidence="7 11" id="KW-1133">Transmembrane helix</keyword>
<evidence type="ECO:0000256" key="5">
    <source>
        <dbReference type="ARBA" id="ARBA00022692"/>
    </source>
</evidence>
<evidence type="ECO:0000256" key="4">
    <source>
        <dbReference type="ARBA" id="ARBA00022679"/>
    </source>
</evidence>
<keyword evidence="6" id="KW-0735">Signal-anchor</keyword>
<comment type="subcellular location">
    <subcellularLocation>
        <location evidence="1">Golgi apparatus membrane</location>
        <topology evidence="1">Single-pass type II membrane protein</topology>
    </subcellularLocation>
</comment>
<feature type="compositionally biased region" description="Low complexity" evidence="10">
    <location>
        <begin position="44"/>
        <end position="81"/>
    </location>
</feature>
<feature type="transmembrane region" description="Helical" evidence="11">
    <location>
        <begin position="203"/>
        <end position="224"/>
    </location>
</feature>
<dbReference type="AlphaFoldDB" id="A0A914KHD1"/>